<feature type="region of interest" description="Disordered" evidence="2">
    <location>
        <begin position="225"/>
        <end position="247"/>
    </location>
</feature>
<accession>A0A1B7NUQ0</accession>
<feature type="compositionally biased region" description="Low complexity" evidence="2">
    <location>
        <begin position="300"/>
        <end position="312"/>
    </location>
</feature>
<feature type="compositionally biased region" description="Polar residues" evidence="2">
    <location>
        <begin position="854"/>
        <end position="870"/>
    </location>
</feature>
<protein>
    <submittedName>
        <fullName evidence="3">Uncharacterized protein</fullName>
    </submittedName>
</protein>
<feature type="compositionally biased region" description="Polar residues" evidence="2">
    <location>
        <begin position="118"/>
        <end position="140"/>
    </location>
</feature>
<feature type="region of interest" description="Disordered" evidence="2">
    <location>
        <begin position="435"/>
        <end position="456"/>
    </location>
</feature>
<gene>
    <name evidence="3" type="ORF">ACJ72_05163</name>
</gene>
<name>A0A1B7NUQ0_9EURO</name>
<dbReference type="STRING" id="1658172.A0A1B7NUQ0"/>
<keyword evidence="1" id="KW-0175">Coiled coil</keyword>
<sequence length="1074" mass="118308">MHKCLVLGSLTTIDLSDVSILHVSPLATLPSLVKRTIFGPIISIATPHASVPASEKFQDKLLLRVAKDYYPEPHQQKWQQLGRGETKPTESPADVGDQNNQREQQQRQQQQQNYRYNPISSTANNNSNIPTSFPSPTLTNPDMILPYDNERECSTPSPPFRPLQLPSPEHSGYRRSSAQTDNGLHVSSAGIGVALSATTGSSHNYQQRNPPPRNNWVFAGHEVRPPLSDIGEEDSPTRSRWGGDDDDMEINEMVLDSALILKPQWRNSNNINNEMLGHGINRDADGNHDDCSATEEDTVSCSASSSTISAPSEILDKWEEFRTDNGNTPSEMHRLEDATEERNQYRSKENDRVSPSSADSESVRDNNSIRATREEVGVDGEIDEEIDDEITSAMLSKEAERILENAKKRLTHMEGNLSRARTSFRMTPSPSLLIGTVPLSHRQSTGNMGRSYSTTERRAQTSLAGALMRQRVSQDLSANSSHSRGLSDISIQSAQNKKANRPFRSFSALGSTNASGFGANDTSSSNDHFEPQAAYKSPVSTFNYIPEDPSEPASHNVSQSDSPHSKRDLPPTQQDNQLEITPPGGAKAVPKISSVEEFNATYPARTPSRSQSQLQVRGLQDQMQDLKSKISTLKVQAQEDNLRRRSLHSLRTPSPFTAAEQWYTTASEYVGTQGKGADGVRNEQNNERDTVEDTEELHQAPINNTDPSSAPAVIENYKPPNVSVTDRPDDQKSIVASLYEDADDKFDNSDDIDRVALAEILNEPLGSPVSSDDGLYEDFPPMPVVTESTRHEDREDAFDYEHFFLHSALGNYSREKANQRRHSYSSTGSVETTRPGSQATVYLDSSPRGRQGHMRNNSADTISTTASFETATEGAEYDGYDEDSSDEIEKALYGTLNGNGLKHSQFHQKDLQFRQHYEDSQVSSRRHTRETIIATNGSASPAPLSTASTPRASGKKSLTITTRAASSNDASASIREAAAHLRSPTVMISSLISSAATQYYTSESENAPVVFDAQLGQDDTKLMEGLFQSLGKVALQLQVSSNGDKLSSADERSSILFRRRLDAARRVLEGQLDV</sequence>
<feature type="compositionally biased region" description="Basic and acidic residues" evidence="2">
    <location>
        <begin position="678"/>
        <end position="691"/>
    </location>
</feature>
<feature type="compositionally biased region" description="Polar residues" evidence="2">
    <location>
        <begin position="553"/>
        <end position="562"/>
    </location>
</feature>
<comment type="caution">
    <text evidence="3">The sequence shown here is derived from an EMBL/GenBank/DDBJ whole genome shotgun (WGS) entry which is preliminary data.</text>
</comment>
<feature type="region of interest" description="Disordered" evidence="2">
    <location>
        <begin position="815"/>
        <end position="882"/>
    </location>
</feature>
<feature type="region of interest" description="Disordered" evidence="2">
    <location>
        <begin position="200"/>
        <end position="219"/>
    </location>
</feature>
<feature type="region of interest" description="Disordered" evidence="2">
    <location>
        <begin position="540"/>
        <end position="586"/>
    </location>
</feature>
<feature type="region of interest" description="Disordered" evidence="2">
    <location>
        <begin position="287"/>
        <end position="368"/>
    </location>
</feature>
<feature type="region of interest" description="Disordered" evidence="2">
    <location>
        <begin position="673"/>
        <end position="712"/>
    </location>
</feature>
<feature type="coiled-coil region" evidence="1">
    <location>
        <begin position="609"/>
        <end position="636"/>
    </location>
</feature>
<evidence type="ECO:0000256" key="2">
    <source>
        <dbReference type="SAM" id="MobiDB-lite"/>
    </source>
</evidence>
<dbReference type="EMBL" id="LGUA01000686">
    <property type="protein sequence ID" value="OAX80506.1"/>
    <property type="molecule type" value="Genomic_DNA"/>
</dbReference>
<feature type="compositionally biased region" description="Low complexity" evidence="2">
    <location>
        <begin position="98"/>
        <end position="117"/>
    </location>
</feature>
<proteinExistence type="predicted"/>
<feature type="compositionally biased region" description="Polar residues" evidence="2">
    <location>
        <begin position="472"/>
        <end position="497"/>
    </location>
</feature>
<feature type="compositionally biased region" description="Polar residues" evidence="2">
    <location>
        <begin position="956"/>
        <end position="971"/>
    </location>
</feature>
<dbReference type="OrthoDB" id="3438840at2759"/>
<organism evidence="3 4">
    <name type="scientific">Emergomyces africanus</name>
    <dbReference type="NCBI Taxonomy" id="1955775"/>
    <lineage>
        <taxon>Eukaryota</taxon>
        <taxon>Fungi</taxon>
        <taxon>Dikarya</taxon>
        <taxon>Ascomycota</taxon>
        <taxon>Pezizomycotina</taxon>
        <taxon>Eurotiomycetes</taxon>
        <taxon>Eurotiomycetidae</taxon>
        <taxon>Onygenales</taxon>
        <taxon>Ajellomycetaceae</taxon>
        <taxon>Emergomyces</taxon>
    </lineage>
</organism>
<keyword evidence="4" id="KW-1185">Reference proteome</keyword>
<dbReference type="Proteomes" id="UP000091918">
    <property type="component" value="Unassembled WGS sequence"/>
</dbReference>
<evidence type="ECO:0000313" key="3">
    <source>
        <dbReference type="EMBL" id="OAX80506.1"/>
    </source>
</evidence>
<feature type="region of interest" description="Disordered" evidence="2">
    <location>
        <begin position="472"/>
        <end position="498"/>
    </location>
</feature>
<dbReference type="AlphaFoldDB" id="A0A1B7NUQ0"/>
<feature type="compositionally biased region" description="Polar residues" evidence="2">
    <location>
        <begin position="353"/>
        <end position="368"/>
    </location>
</feature>
<evidence type="ECO:0000256" key="1">
    <source>
        <dbReference type="SAM" id="Coils"/>
    </source>
</evidence>
<feature type="region of interest" description="Disordered" evidence="2">
    <location>
        <begin position="74"/>
        <end position="184"/>
    </location>
</feature>
<reference evidence="3 4" key="1">
    <citation type="submission" date="2015-07" db="EMBL/GenBank/DDBJ databases">
        <title>Emmonsia species relationships and genome sequence.</title>
        <authorList>
            <person name="Cuomo C.A."/>
            <person name="Schwartz I.S."/>
            <person name="Kenyon C."/>
            <person name="de Hoog G.S."/>
            <person name="Govender N.P."/>
            <person name="Botha A."/>
            <person name="Moreno L."/>
            <person name="de Vries M."/>
            <person name="Munoz J.F."/>
            <person name="Stielow J.B."/>
        </authorList>
    </citation>
    <scope>NUCLEOTIDE SEQUENCE [LARGE SCALE GENOMIC DNA]</scope>
    <source>
        <strain evidence="3 4">CBS 136260</strain>
    </source>
</reference>
<feature type="region of interest" description="Disordered" evidence="2">
    <location>
        <begin position="933"/>
        <end position="971"/>
    </location>
</feature>
<feature type="coiled-coil region" evidence="1">
    <location>
        <begin position="396"/>
        <end position="423"/>
    </location>
</feature>
<feature type="compositionally biased region" description="Low complexity" evidence="2">
    <location>
        <begin position="938"/>
        <end position="952"/>
    </location>
</feature>
<feature type="compositionally biased region" description="Polar residues" evidence="2">
    <location>
        <begin position="824"/>
        <end position="840"/>
    </location>
</feature>
<feature type="compositionally biased region" description="Polar residues" evidence="2">
    <location>
        <begin position="441"/>
        <end position="454"/>
    </location>
</feature>
<feature type="compositionally biased region" description="Basic and acidic residues" evidence="2">
    <location>
        <begin position="314"/>
        <end position="323"/>
    </location>
</feature>
<feature type="compositionally biased region" description="Basic and acidic residues" evidence="2">
    <location>
        <begin position="331"/>
        <end position="352"/>
    </location>
</feature>
<evidence type="ECO:0000313" key="4">
    <source>
        <dbReference type="Proteomes" id="UP000091918"/>
    </source>
</evidence>